<dbReference type="OrthoDB" id="4762426at2"/>
<reference evidence="3 4" key="1">
    <citation type="journal article" date="2016" name="Int. J. Syst. Evol. Microbiol.">
        <title>Panacibacter ginsenosidivorans gen. nov., sp. nov., with ginsenoside converting activity isolated from soil of a ginseng field.</title>
        <authorList>
            <person name="Siddiqi M.Z."/>
            <person name="Muhammad Shafi S."/>
            <person name="Choi K.D."/>
            <person name="Im W.T."/>
        </authorList>
    </citation>
    <scope>NUCLEOTIDE SEQUENCE [LARGE SCALE GENOMIC DNA]</scope>
    <source>
        <strain evidence="3 4">Gsoil1550</strain>
    </source>
</reference>
<dbReference type="InterPro" id="IPR010982">
    <property type="entry name" value="Lambda_DNA-bd_dom_sf"/>
</dbReference>
<dbReference type="GO" id="GO:0003700">
    <property type="term" value="F:DNA-binding transcription factor activity"/>
    <property type="evidence" value="ECO:0007669"/>
    <property type="project" value="TreeGrafter"/>
</dbReference>
<evidence type="ECO:0000313" key="4">
    <source>
        <dbReference type="Proteomes" id="UP000321533"/>
    </source>
</evidence>
<dbReference type="SMART" id="SM00530">
    <property type="entry name" value="HTH_XRE"/>
    <property type="match status" value="1"/>
</dbReference>
<dbReference type="Gene3D" id="1.10.260.40">
    <property type="entry name" value="lambda repressor-like DNA-binding domains"/>
    <property type="match status" value="1"/>
</dbReference>
<keyword evidence="1" id="KW-0238">DNA-binding</keyword>
<evidence type="ECO:0000313" key="3">
    <source>
        <dbReference type="EMBL" id="QEC66158.1"/>
    </source>
</evidence>
<dbReference type="Pfam" id="PF01381">
    <property type="entry name" value="HTH_3"/>
    <property type="match status" value="1"/>
</dbReference>
<dbReference type="KEGG" id="pgin:FRZ67_02115"/>
<dbReference type="InterPro" id="IPR050807">
    <property type="entry name" value="TransReg_Diox_bact_type"/>
</dbReference>
<dbReference type="RefSeq" id="WP_147187958.1">
    <property type="nucleotide sequence ID" value="NZ_CP042435.1"/>
</dbReference>
<dbReference type="AlphaFoldDB" id="A0A5B8V4P8"/>
<protein>
    <submittedName>
        <fullName evidence="3">Helix-turn-helix transcriptional regulator</fullName>
    </submittedName>
</protein>
<evidence type="ECO:0000259" key="2">
    <source>
        <dbReference type="PROSITE" id="PS50943"/>
    </source>
</evidence>
<dbReference type="Proteomes" id="UP000321533">
    <property type="component" value="Chromosome"/>
</dbReference>
<dbReference type="PROSITE" id="PS50943">
    <property type="entry name" value="HTH_CROC1"/>
    <property type="match status" value="1"/>
</dbReference>
<proteinExistence type="predicted"/>
<dbReference type="EMBL" id="CP042435">
    <property type="protein sequence ID" value="QEC66158.1"/>
    <property type="molecule type" value="Genomic_DNA"/>
</dbReference>
<keyword evidence="4" id="KW-1185">Reference proteome</keyword>
<dbReference type="PANTHER" id="PTHR46797">
    <property type="entry name" value="HTH-TYPE TRANSCRIPTIONAL REGULATOR"/>
    <property type="match status" value="1"/>
</dbReference>
<gene>
    <name evidence="3" type="ORF">FRZ67_02115</name>
</gene>
<feature type="domain" description="HTH cro/C1-type" evidence="2">
    <location>
        <begin position="8"/>
        <end position="62"/>
    </location>
</feature>
<organism evidence="3 4">
    <name type="scientific">Panacibacter ginsenosidivorans</name>
    <dbReference type="NCBI Taxonomy" id="1813871"/>
    <lineage>
        <taxon>Bacteria</taxon>
        <taxon>Pseudomonadati</taxon>
        <taxon>Bacteroidota</taxon>
        <taxon>Chitinophagia</taxon>
        <taxon>Chitinophagales</taxon>
        <taxon>Chitinophagaceae</taxon>
        <taxon>Panacibacter</taxon>
    </lineage>
</organism>
<dbReference type="GO" id="GO:0005829">
    <property type="term" value="C:cytosol"/>
    <property type="evidence" value="ECO:0007669"/>
    <property type="project" value="TreeGrafter"/>
</dbReference>
<evidence type="ECO:0000256" key="1">
    <source>
        <dbReference type="ARBA" id="ARBA00023125"/>
    </source>
</evidence>
<dbReference type="SUPFAM" id="SSF47413">
    <property type="entry name" value="lambda repressor-like DNA-binding domains"/>
    <property type="match status" value="1"/>
</dbReference>
<dbReference type="GO" id="GO:0003677">
    <property type="term" value="F:DNA binding"/>
    <property type="evidence" value="ECO:0007669"/>
    <property type="project" value="UniProtKB-KW"/>
</dbReference>
<dbReference type="PANTHER" id="PTHR46797:SF1">
    <property type="entry name" value="METHYLPHOSPHONATE SYNTHASE"/>
    <property type="match status" value="1"/>
</dbReference>
<dbReference type="CDD" id="cd00093">
    <property type="entry name" value="HTH_XRE"/>
    <property type="match status" value="1"/>
</dbReference>
<dbReference type="InterPro" id="IPR001387">
    <property type="entry name" value="Cro/C1-type_HTH"/>
</dbReference>
<sequence length="100" mass="11719">MNYFGVRIKQLREERGLLQKHIASKLDIDTPMLSKIERGERRAKKEQIFVLADILKVLPTDLLTLWLADQVYEIVKDEDVALKAIQVAEEEVRYHSKKKN</sequence>
<name>A0A5B8V4P8_9BACT</name>
<accession>A0A5B8V4P8</accession>